<dbReference type="Pfam" id="PF12802">
    <property type="entry name" value="MarR_2"/>
    <property type="match status" value="1"/>
</dbReference>
<reference evidence="5 6" key="1">
    <citation type="submission" date="2020-11" db="EMBL/GenBank/DDBJ databases">
        <title>Draft genome sequencing of a Lachnospiraceae strain isolated from anoxic soil subjected to BSD treatment.</title>
        <authorList>
            <person name="Uek A."/>
            <person name="Tonouchi A."/>
        </authorList>
    </citation>
    <scope>NUCLEOTIDE SEQUENCE [LARGE SCALE GENOMIC DNA]</scope>
    <source>
        <strain evidence="5 6">TB5</strain>
    </source>
</reference>
<dbReference type="SUPFAM" id="SSF46785">
    <property type="entry name" value="Winged helix' DNA-binding domain"/>
    <property type="match status" value="1"/>
</dbReference>
<dbReference type="AlphaFoldDB" id="A0A7R7EML5"/>
<dbReference type="PRINTS" id="PR00598">
    <property type="entry name" value="HTHMARR"/>
</dbReference>
<evidence type="ECO:0000313" key="5">
    <source>
        <dbReference type="EMBL" id="BCN31355.1"/>
    </source>
</evidence>
<organism evidence="5 6">
    <name type="scientific">Anaeromicropila herbilytica</name>
    <dbReference type="NCBI Taxonomy" id="2785025"/>
    <lineage>
        <taxon>Bacteria</taxon>
        <taxon>Bacillati</taxon>
        <taxon>Bacillota</taxon>
        <taxon>Clostridia</taxon>
        <taxon>Lachnospirales</taxon>
        <taxon>Lachnospiraceae</taxon>
        <taxon>Anaeromicropila</taxon>
    </lineage>
</organism>
<dbReference type="RefSeq" id="WP_271712482.1">
    <property type="nucleotide sequence ID" value="NZ_AP024169.1"/>
</dbReference>
<dbReference type="PROSITE" id="PS50995">
    <property type="entry name" value="HTH_MARR_2"/>
    <property type="match status" value="1"/>
</dbReference>
<keyword evidence="3" id="KW-0804">Transcription</keyword>
<name>A0A7R7EML5_9FIRM</name>
<keyword evidence="6" id="KW-1185">Reference proteome</keyword>
<dbReference type="Proteomes" id="UP000595897">
    <property type="component" value="Chromosome"/>
</dbReference>
<sequence>MKKKRTIGFEIKTVSNLIKRKIDEIVAVNSDHEITGMQGWIIAFLYDNTEHQDIFQRDLEKKFQIRRSTATGILQLLEKKQYIVRVPVDHDARLKKLVLTQKARELHERIDSQIEEFDNRLESELTKEEVEILFGILGKIRKTVE</sequence>
<dbReference type="InterPro" id="IPR036388">
    <property type="entry name" value="WH-like_DNA-bd_sf"/>
</dbReference>
<feature type="domain" description="HTH marR-type" evidence="4">
    <location>
        <begin position="4"/>
        <end position="142"/>
    </location>
</feature>
<keyword evidence="1" id="KW-0805">Transcription regulation</keyword>
<dbReference type="EMBL" id="AP024169">
    <property type="protein sequence ID" value="BCN31355.1"/>
    <property type="molecule type" value="Genomic_DNA"/>
</dbReference>
<evidence type="ECO:0000313" key="6">
    <source>
        <dbReference type="Proteomes" id="UP000595897"/>
    </source>
</evidence>
<dbReference type="PANTHER" id="PTHR42756:SF1">
    <property type="entry name" value="TRANSCRIPTIONAL REPRESSOR OF EMRAB OPERON"/>
    <property type="match status" value="1"/>
</dbReference>
<protein>
    <submittedName>
        <fullName evidence="5">MarR family transcriptional regulator</fullName>
    </submittedName>
</protein>
<dbReference type="InterPro" id="IPR036390">
    <property type="entry name" value="WH_DNA-bd_sf"/>
</dbReference>
<dbReference type="KEGG" id="ahb:bsdtb5_26500"/>
<dbReference type="GO" id="GO:0003700">
    <property type="term" value="F:DNA-binding transcription factor activity"/>
    <property type="evidence" value="ECO:0007669"/>
    <property type="project" value="InterPro"/>
</dbReference>
<keyword evidence="2" id="KW-0238">DNA-binding</keyword>
<accession>A0A7R7EML5</accession>
<dbReference type="SMART" id="SM00347">
    <property type="entry name" value="HTH_MARR"/>
    <property type="match status" value="1"/>
</dbReference>
<dbReference type="InterPro" id="IPR000835">
    <property type="entry name" value="HTH_MarR-typ"/>
</dbReference>
<evidence type="ECO:0000259" key="4">
    <source>
        <dbReference type="PROSITE" id="PS50995"/>
    </source>
</evidence>
<dbReference type="GO" id="GO:0003677">
    <property type="term" value="F:DNA binding"/>
    <property type="evidence" value="ECO:0007669"/>
    <property type="project" value="UniProtKB-KW"/>
</dbReference>
<dbReference type="Gene3D" id="1.10.10.10">
    <property type="entry name" value="Winged helix-like DNA-binding domain superfamily/Winged helix DNA-binding domain"/>
    <property type="match status" value="1"/>
</dbReference>
<evidence type="ECO:0000256" key="1">
    <source>
        <dbReference type="ARBA" id="ARBA00023015"/>
    </source>
</evidence>
<dbReference type="PANTHER" id="PTHR42756">
    <property type="entry name" value="TRANSCRIPTIONAL REGULATOR, MARR"/>
    <property type="match status" value="1"/>
</dbReference>
<gene>
    <name evidence="5" type="ORF">bsdtb5_26500</name>
</gene>
<evidence type="ECO:0000256" key="3">
    <source>
        <dbReference type="ARBA" id="ARBA00023163"/>
    </source>
</evidence>
<proteinExistence type="predicted"/>
<evidence type="ECO:0000256" key="2">
    <source>
        <dbReference type="ARBA" id="ARBA00023125"/>
    </source>
</evidence>